<keyword evidence="2" id="KW-0812">Transmembrane</keyword>
<dbReference type="Proteomes" id="UP001346149">
    <property type="component" value="Unassembled WGS sequence"/>
</dbReference>
<feature type="transmembrane region" description="Helical" evidence="2">
    <location>
        <begin position="6"/>
        <end position="28"/>
    </location>
</feature>
<comment type="caution">
    <text evidence="3">The sequence shown here is derived from an EMBL/GenBank/DDBJ whole genome shotgun (WGS) entry which is preliminary data.</text>
</comment>
<accession>A0AAN7QAM6</accession>
<keyword evidence="2" id="KW-1133">Transmembrane helix</keyword>
<dbReference type="AlphaFoldDB" id="A0AAN7QAM6"/>
<keyword evidence="4" id="KW-1185">Reference proteome</keyword>
<sequence length="97" mass="10441">MDAATSLGDVLVKMAAFALVQALVYLILSRSSDVFSSDMTKKSLSSRIPRSVSISRIMAMVSDVPPGGELSPSPRNTKELIHMANPDDNMAAQMSRQ</sequence>
<evidence type="ECO:0000313" key="4">
    <source>
        <dbReference type="Proteomes" id="UP001346149"/>
    </source>
</evidence>
<keyword evidence="2" id="KW-0472">Membrane</keyword>
<feature type="region of interest" description="Disordered" evidence="1">
    <location>
        <begin position="63"/>
        <end position="97"/>
    </location>
</feature>
<evidence type="ECO:0000256" key="2">
    <source>
        <dbReference type="SAM" id="Phobius"/>
    </source>
</evidence>
<dbReference type="PANTHER" id="PTHR34268:SF8">
    <property type="entry name" value="FAE DOMAIN-CONTAINING PROTEIN"/>
    <property type="match status" value="1"/>
</dbReference>
<dbReference type="EMBL" id="JAXQNO010000024">
    <property type="protein sequence ID" value="KAK4762646.1"/>
    <property type="molecule type" value="Genomic_DNA"/>
</dbReference>
<evidence type="ECO:0000313" key="3">
    <source>
        <dbReference type="EMBL" id="KAK4762646.1"/>
    </source>
</evidence>
<dbReference type="PANTHER" id="PTHR34268">
    <property type="entry name" value="OS01G0321850 PROTEIN"/>
    <property type="match status" value="1"/>
</dbReference>
<protein>
    <submittedName>
        <fullName evidence="3">Uncharacterized protein</fullName>
    </submittedName>
</protein>
<reference evidence="3 4" key="1">
    <citation type="journal article" date="2023" name="Hortic Res">
        <title>Pangenome of water caltrop reveals structural variations and asymmetric subgenome divergence after allopolyploidization.</title>
        <authorList>
            <person name="Zhang X."/>
            <person name="Chen Y."/>
            <person name="Wang L."/>
            <person name="Yuan Y."/>
            <person name="Fang M."/>
            <person name="Shi L."/>
            <person name="Lu R."/>
            <person name="Comes H.P."/>
            <person name="Ma Y."/>
            <person name="Chen Y."/>
            <person name="Huang G."/>
            <person name="Zhou Y."/>
            <person name="Zheng Z."/>
            <person name="Qiu Y."/>
        </authorList>
    </citation>
    <scope>NUCLEOTIDE SEQUENCE [LARGE SCALE GENOMIC DNA]</scope>
    <source>
        <strain evidence="3">F231</strain>
    </source>
</reference>
<proteinExistence type="predicted"/>
<organism evidence="3 4">
    <name type="scientific">Trapa natans</name>
    <name type="common">Water chestnut</name>
    <dbReference type="NCBI Taxonomy" id="22666"/>
    <lineage>
        <taxon>Eukaryota</taxon>
        <taxon>Viridiplantae</taxon>
        <taxon>Streptophyta</taxon>
        <taxon>Embryophyta</taxon>
        <taxon>Tracheophyta</taxon>
        <taxon>Spermatophyta</taxon>
        <taxon>Magnoliopsida</taxon>
        <taxon>eudicotyledons</taxon>
        <taxon>Gunneridae</taxon>
        <taxon>Pentapetalae</taxon>
        <taxon>rosids</taxon>
        <taxon>malvids</taxon>
        <taxon>Myrtales</taxon>
        <taxon>Lythraceae</taxon>
        <taxon>Trapa</taxon>
    </lineage>
</organism>
<gene>
    <name evidence="3" type="ORF">SAY86_008414</name>
</gene>
<evidence type="ECO:0000256" key="1">
    <source>
        <dbReference type="SAM" id="MobiDB-lite"/>
    </source>
</evidence>
<name>A0AAN7QAM6_TRANT</name>